<proteinExistence type="predicted"/>
<gene>
    <name evidence="2" type="ORF">B8W66_13940</name>
</gene>
<dbReference type="EMBL" id="NCXP01000016">
    <property type="protein sequence ID" value="OSC40192.1"/>
    <property type="molecule type" value="Genomic_DNA"/>
</dbReference>
<sequence length="60" mass="6612">MTRADSCATSRIRRRSSAALIRSQSAITWPADRGRDPRPQPGDHVVADRDLASARVLSRP</sequence>
<keyword evidence="3" id="KW-1185">Reference proteome</keyword>
<accession>A0A1X2LUY5</accession>
<dbReference type="Proteomes" id="UP000193247">
    <property type="component" value="Unassembled WGS sequence"/>
</dbReference>
<comment type="caution">
    <text evidence="2">The sequence shown here is derived from an EMBL/GenBank/DDBJ whole genome shotgun (WGS) entry which is preliminary data.</text>
</comment>
<feature type="region of interest" description="Disordered" evidence="1">
    <location>
        <begin position="1"/>
        <end position="60"/>
    </location>
</feature>
<evidence type="ECO:0000313" key="3">
    <source>
        <dbReference type="Proteomes" id="UP000193247"/>
    </source>
</evidence>
<organism evidence="2 3">
    <name type="scientific">Mycobacterium decipiens</name>
    <dbReference type="NCBI Taxonomy" id="1430326"/>
    <lineage>
        <taxon>Bacteria</taxon>
        <taxon>Bacillati</taxon>
        <taxon>Actinomycetota</taxon>
        <taxon>Actinomycetes</taxon>
        <taxon>Mycobacteriales</taxon>
        <taxon>Mycobacteriaceae</taxon>
        <taxon>Mycobacterium</taxon>
    </lineage>
</organism>
<feature type="compositionally biased region" description="Low complexity" evidence="1">
    <location>
        <begin position="17"/>
        <end position="27"/>
    </location>
</feature>
<evidence type="ECO:0000313" key="2">
    <source>
        <dbReference type="EMBL" id="OSC40192.1"/>
    </source>
</evidence>
<name>A0A1X2LUY5_9MYCO</name>
<reference evidence="2 3" key="1">
    <citation type="submission" date="2017-04" db="EMBL/GenBank/DDBJ databases">
        <title>The new phylogeny of genus Mycobacterium.</title>
        <authorList>
            <person name="Tortoli E."/>
            <person name="Trovato A."/>
            <person name="Cirillo D.M."/>
        </authorList>
    </citation>
    <scope>NUCLEOTIDE SEQUENCE [LARGE SCALE GENOMIC DNA]</scope>
    <source>
        <strain evidence="2 3">TBL 1200985</strain>
    </source>
</reference>
<evidence type="ECO:0000256" key="1">
    <source>
        <dbReference type="SAM" id="MobiDB-lite"/>
    </source>
</evidence>
<dbReference type="AlphaFoldDB" id="A0A1X2LUY5"/>
<protein>
    <submittedName>
        <fullName evidence="2">Uncharacterized protein</fullName>
    </submittedName>
</protein>